<evidence type="ECO:0000313" key="2">
    <source>
        <dbReference type="Proteomes" id="UP001151760"/>
    </source>
</evidence>
<dbReference type="PANTHER" id="PTHR33067:SF9">
    <property type="entry name" value="RNA-DIRECTED DNA POLYMERASE"/>
    <property type="match status" value="1"/>
</dbReference>
<dbReference type="PANTHER" id="PTHR33067">
    <property type="entry name" value="RNA-DIRECTED DNA POLYMERASE-RELATED"/>
    <property type="match status" value="1"/>
</dbReference>
<evidence type="ECO:0000313" key="1">
    <source>
        <dbReference type="EMBL" id="GJT49045.1"/>
    </source>
</evidence>
<keyword evidence="2" id="KW-1185">Reference proteome</keyword>
<reference evidence="1" key="1">
    <citation type="journal article" date="2022" name="Int. J. Mol. Sci.">
        <title>Draft Genome of Tanacetum Coccineum: Genomic Comparison of Closely Related Tanacetum-Family Plants.</title>
        <authorList>
            <person name="Yamashiro T."/>
            <person name="Shiraishi A."/>
            <person name="Nakayama K."/>
            <person name="Satake H."/>
        </authorList>
    </citation>
    <scope>NUCLEOTIDE SEQUENCE</scope>
</reference>
<sequence length="355" mass="41018">MNTRRSKARVVTPFANPERQFRATREVSPAPIHNIYSFYESESSESNTENVDIETLTLEQYLALDPNNTRRRFICPDNSTFEIKGQLLKELCKISFSGGPTDSVVEHINALKSIQKFVEHSHKWHCEENYMTTPDPLRIITEKMKLLNHEIKELKVDFCKLNTDDDRKSYYDEVKSLRSSKIDYDKAYTKPSNRPTNLKEKFKQCLKEYGEIQAIQNEWMKKIMISTDLSLKNHDSSIKRLEQKVNHLAQLIFAHNPKHTMMPKTKTFGKKVKRPILEENKEPATTRDKAKQQLQKVVSHEIKELPAHYSATFQNKLPPKETSPGSFILPCIIGNHSMSNALADLGASISVMPYY</sequence>
<dbReference type="EMBL" id="BQNB010016204">
    <property type="protein sequence ID" value="GJT49045.1"/>
    <property type="molecule type" value="Genomic_DNA"/>
</dbReference>
<organism evidence="1 2">
    <name type="scientific">Tanacetum coccineum</name>
    <dbReference type="NCBI Taxonomy" id="301880"/>
    <lineage>
        <taxon>Eukaryota</taxon>
        <taxon>Viridiplantae</taxon>
        <taxon>Streptophyta</taxon>
        <taxon>Embryophyta</taxon>
        <taxon>Tracheophyta</taxon>
        <taxon>Spermatophyta</taxon>
        <taxon>Magnoliopsida</taxon>
        <taxon>eudicotyledons</taxon>
        <taxon>Gunneridae</taxon>
        <taxon>Pentapetalae</taxon>
        <taxon>asterids</taxon>
        <taxon>campanulids</taxon>
        <taxon>Asterales</taxon>
        <taxon>Asteraceae</taxon>
        <taxon>Asteroideae</taxon>
        <taxon>Anthemideae</taxon>
        <taxon>Anthemidinae</taxon>
        <taxon>Tanacetum</taxon>
    </lineage>
</organism>
<proteinExistence type="predicted"/>
<comment type="caution">
    <text evidence="1">The sequence shown here is derived from an EMBL/GenBank/DDBJ whole genome shotgun (WGS) entry which is preliminary data.</text>
</comment>
<protein>
    <submittedName>
        <fullName evidence="1">Uncharacterized protein</fullName>
    </submittedName>
</protein>
<dbReference type="Proteomes" id="UP001151760">
    <property type="component" value="Unassembled WGS sequence"/>
</dbReference>
<reference evidence="1" key="2">
    <citation type="submission" date="2022-01" db="EMBL/GenBank/DDBJ databases">
        <authorList>
            <person name="Yamashiro T."/>
            <person name="Shiraishi A."/>
            <person name="Satake H."/>
            <person name="Nakayama K."/>
        </authorList>
    </citation>
    <scope>NUCLEOTIDE SEQUENCE</scope>
</reference>
<name>A0ABQ5EDQ5_9ASTR</name>
<accession>A0ABQ5EDQ5</accession>
<gene>
    <name evidence="1" type="ORF">Tco_0975202</name>
</gene>